<gene>
    <name evidence="1" type="ORF">G5C60_17310</name>
</gene>
<reference evidence="1 2" key="1">
    <citation type="submission" date="2020-02" db="EMBL/GenBank/DDBJ databases">
        <title>Whole-genome analyses of novel actinobacteria.</title>
        <authorList>
            <person name="Sahin N."/>
            <person name="Gencbay T."/>
        </authorList>
    </citation>
    <scope>NUCLEOTIDE SEQUENCE [LARGE SCALE GENOMIC DNA]</scope>
    <source>
        <strain evidence="1 2">HC44</strain>
    </source>
</reference>
<protein>
    <submittedName>
        <fullName evidence="1">Uncharacterized protein</fullName>
    </submittedName>
</protein>
<sequence>MGQVIEITTRPRVRIEIDLNSRNDEGLVPAFIEDADGYIAVGDTVTAFESEDEVAAPAVVRKIEHGFAYLDVRWSAMIDDVPQPVPHPITPALAENRSATSSGASWVRVKVSKVVTPILATAAAVAAATTGAPIGGTATTGVANAASNSISMRDVTTAMEAGDTA</sequence>
<evidence type="ECO:0000313" key="1">
    <source>
        <dbReference type="EMBL" id="NGO09311.1"/>
    </source>
</evidence>
<dbReference type="RefSeq" id="WP_165260157.1">
    <property type="nucleotide sequence ID" value="NZ_JAAKZY010000048.1"/>
</dbReference>
<dbReference type="Proteomes" id="UP000472335">
    <property type="component" value="Unassembled WGS sequence"/>
</dbReference>
<name>A0A6G4V5Q7_9ACTN</name>
<accession>A0A6G4V5Q7</accession>
<proteinExistence type="predicted"/>
<keyword evidence="2" id="KW-1185">Reference proteome</keyword>
<evidence type="ECO:0000313" key="2">
    <source>
        <dbReference type="Proteomes" id="UP000472335"/>
    </source>
</evidence>
<dbReference type="AlphaFoldDB" id="A0A6G4V5Q7"/>
<dbReference type="EMBL" id="JAAKZY010000048">
    <property type="protein sequence ID" value="NGO09311.1"/>
    <property type="molecule type" value="Genomic_DNA"/>
</dbReference>
<organism evidence="1 2">
    <name type="scientific">Streptomyces scabichelini</name>
    <dbReference type="NCBI Taxonomy" id="2711217"/>
    <lineage>
        <taxon>Bacteria</taxon>
        <taxon>Bacillati</taxon>
        <taxon>Actinomycetota</taxon>
        <taxon>Actinomycetes</taxon>
        <taxon>Kitasatosporales</taxon>
        <taxon>Streptomycetaceae</taxon>
        <taxon>Streptomyces</taxon>
    </lineage>
</organism>
<comment type="caution">
    <text evidence="1">The sequence shown here is derived from an EMBL/GenBank/DDBJ whole genome shotgun (WGS) entry which is preliminary data.</text>
</comment>